<evidence type="ECO:0000313" key="4">
    <source>
        <dbReference type="Proteomes" id="UP000008311"/>
    </source>
</evidence>
<dbReference type="InterPro" id="IPR011990">
    <property type="entry name" value="TPR-like_helical_dom_sf"/>
</dbReference>
<evidence type="ECO:0000256" key="1">
    <source>
        <dbReference type="ARBA" id="ARBA00022737"/>
    </source>
</evidence>
<reference evidence="4" key="1">
    <citation type="journal article" date="2010" name="Nat. Biotechnol.">
        <title>Draft genome sequence of the oilseed species Ricinus communis.</title>
        <authorList>
            <person name="Chan A.P."/>
            <person name="Crabtree J."/>
            <person name="Zhao Q."/>
            <person name="Lorenzi H."/>
            <person name="Orvis J."/>
            <person name="Puiu D."/>
            <person name="Melake-Berhan A."/>
            <person name="Jones K.M."/>
            <person name="Redman J."/>
            <person name="Chen G."/>
            <person name="Cahoon E.B."/>
            <person name="Gedil M."/>
            <person name="Stanke M."/>
            <person name="Haas B.J."/>
            <person name="Wortman J.R."/>
            <person name="Fraser-Liggett C.M."/>
            <person name="Ravel J."/>
            <person name="Rabinowicz P.D."/>
        </authorList>
    </citation>
    <scope>NUCLEOTIDE SEQUENCE [LARGE SCALE GENOMIC DNA]</scope>
    <source>
        <strain evidence="4">cv. Hale</strain>
    </source>
</reference>
<keyword evidence="1" id="KW-0677">Repeat</keyword>
<dbReference type="eggNOG" id="KOG4197">
    <property type="taxonomic scope" value="Eukaryota"/>
</dbReference>
<keyword evidence="2" id="KW-0812">Transmembrane</keyword>
<dbReference type="AlphaFoldDB" id="B9SGH2"/>
<keyword evidence="2" id="KW-0472">Membrane</keyword>
<dbReference type="Gene3D" id="1.25.40.10">
    <property type="entry name" value="Tetratricopeptide repeat domain"/>
    <property type="match status" value="1"/>
</dbReference>
<evidence type="ECO:0000313" key="3">
    <source>
        <dbReference type="EMBL" id="EEF37218.1"/>
    </source>
</evidence>
<dbReference type="EMBL" id="EQ973954">
    <property type="protein sequence ID" value="EEF37218.1"/>
    <property type="molecule type" value="Genomic_DNA"/>
</dbReference>
<name>B9SGH2_RICCO</name>
<dbReference type="Pfam" id="PF13041">
    <property type="entry name" value="PPR_2"/>
    <property type="match status" value="1"/>
</dbReference>
<keyword evidence="2" id="KW-1133">Transmembrane helix</keyword>
<organism evidence="3 4">
    <name type="scientific">Ricinus communis</name>
    <name type="common">Castor bean</name>
    <dbReference type="NCBI Taxonomy" id="3988"/>
    <lineage>
        <taxon>Eukaryota</taxon>
        <taxon>Viridiplantae</taxon>
        <taxon>Streptophyta</taxon>
        <taxon>Embryophyta</taxon>
        <taxon>Tracheophyta</taxon>
        <taxon>Spermatophyta</taxon>
        <taxon>Magnoliopsida</taxon>
        <taxon>eudicotyledons</taxon>
        <taxon>Gunneridae</taxon>
        <taxon>Pentapetalae</taxon>
        <taxon>rosids</taxon>
        <taxon>fabids</taxon>
        <taxon>Malpighiales</taxon>
        <taxon>Euphorbiaceae</taxon>
        <taxon>Acalyphoideae</taxon>
        <taxon>Acalypheae</taxon>
        <taxon>Ricinus</taxon>
    </lineage>
</organism>
<evidence type="ECO:0000256" key="2">
    <source>
        <dbReference type="SAM" id="Phobius"/>
    </source>
</evidence>
<protein>
    <recommendedName>
        <fullName evidence="5">Pentatricopeptide repeat-containing protein</fullName>
    </recommendedName>
</protein>
<proteinExistence type="predicted"/>
<dbReference type="InParanoid" id="B9SGH2"/>
<dbReference type="STRING" id="3988.B9SGH2"/>
<feature type="transmembrane region" description="Helical" evidence="2">
    <location>
        <begin position="107"/>
        <end position="126"/>
    </location>
</feature>
<dbReference type="InterPro" id="IPR002885">
    <property type="entry name" value="PPR_rpt"/>
</dbReference>
<accession>B9SGH2</accession>
<sequence length="129" mass="14166">MIGVYFSAGSAAKALKIYKTMKKNSINPSLGTYNVLLAGLEKSGRVCETDNFRKEKRSLMADGNRLSCLPMEEKICDLLFAGSLPYDGDHEPTPLTALGRAMISISGIFRCFSALNSLWFIMLHILGVL</sequence>
<dbReference type="NCBIfam" id="TIGR00756">
    <property type="entry name" value="PPR"/>
    <property type="match status" value="1"/>
</dbReference>
<evidence type="ECO:0008006" key="5">
    <source>
        <dbReference type="Google" id="ProtNLM"/>
    </source>
</evidence>
<dbReference type="Proteomes" id="UP000008311">
    <property type="component" value="Unassembled WGS sequence"/>
</dbReference>
<gene>
    <name evidence="3" type="ORF">RCOM_0552890</name>
</gene>
<keyword evidence="4" id="KW-1185">Reference proteome</keyword>